<feature type="compositionally biased region" description="Low complexity" evidence="4">
    <location>
        <begin position="380"/>
        <end position="398"/>
    </location>
</feature>
<feature type="compositionally biased region" description="Low complexity" evidence="4">
    <location>
        <begin position="440"/>
        <end position="458"/>
    </location>
</feature>
<feature type="compositionally biased region" description="Polar residues" evidence="4">
    <location>
        <begin position="417"/>
        <end position="439"/>
    </location>
</feature>
<dbReference type="PANTHER" id="PTHR36108:SF13">
    <property type="entry name" value="COLOSSIN-B-RELATED"/>
    <property type="match status" value="1"/>
</dbReference>
<evidence type="ECO:0000256" key="1">
    <source>
        <dbReference type="ARBA" id="ARBA00007257"/>
    </source>
</evidence>
<feature type="compositionally biased region" description="Low complexity" evidence="4">
    <location>
        <begin position="317"/>
        <end position="365"/>
    </location>
</feature>
<feature type="non-terminal residue" evidence="7">
    <location>
        <position position="1"/>
    </location>
</feature>
<protein>
    <recommendedName>
        <fullName evidence="6">SpaA-like prealbumin fold domain-containing protein</fullName>
    </recommendedName>
</protein>
<feature type="compositionally biased region" description="Low complexity" evidence="4">
    <location>
        <begin position="289"/>
        <end position="308"/>
    </location>
</feature>
<feature type="domain" description="SpaA-like prealbumin fold" evidence="6">
    <location>
        <begin position="1"/>
        <end position="78"/>
    </location>
</feature>
<dbReference type="EMBL" id="DYWC01000224">
    <property type="protein sequence ID" value="HJF87673.1"/>
    <property type="molecule type" value="Genomic_DNA"/>
</dbReference>
<feature type="domain" description="SpaA-like prealbumin fold" evidence="6">
    <location>
        <begin position="87"/>
        <end position="167"/>
    </location>
</feature>
<keyword evidence="2" id="KW-0964">Secreted</keyword>
<evidence type="ECO:0000259" key="6">
    <source>
        <dbReference type="Pfam" id="PF17802"/>
    </source>
</evidence>
<gene>
    <name evidence="7" type="ORF">K8V88_09590</name>
</gene>
<name>A0A921LAC3_9LACO</name>
<evidence type="ECO:0000256" key="4">
    <source>
        <dbReference type="SAM" id="MobiDB-lite"/>
    </source>
</evidence>
<dbReference type="SUPFAM" id="SSF49478">
    <property type="entry name" value="Cna protein B-type domain"/>
    <property type="match status" value="3"/>
</dbReference>
<organism evidence="7 8">
    <name type="scientific">Companilactobacillus farciminis</name>
    <dbReference type="NCBI Taxonomy" id="1612"/>
    <lineage>
        <taxon>Bacteria</taxon>
        <taxon>Bacillati</taxon>
        <taxon>Bacillota</taxon>
        <taxon>Bacilli</taxon>
        <taxon>Lactobacillales</taxon>
        <taxon>Lactobacillaceae</taxon>
        <taxon>Companilactobacillus</taxon>
    </lineage>
</organism>
<reference evidence="7" key="2">
    <citation type="submission" date="2021-09" db="EMBL/GenBank/DDBJ databases">
        <authorList>
            <person name="Gilroy R."/>
        </authorList>
    </citation>
    <scope>NUCLEOTIDE SEQUENCE</scope>
    <source>
        <strain evidence="7">7886</strain>
    </source>
</reference>
<dbReference type="Proteomes" id="UP000747013">
    <property type="component" value="Unassembled WGS sequence"/>
</dbReference>
<dbReference type="PANTHER" id="PTHR36108">
    <property type="entry name" value="COLOSSIN-B-RELATED"/>
    <property type="match status" value="1"/>
</dbReference>
<dbReference type="InterPro" id="IPR041033">
    <property type="entry name" value="SpaA_PFL_dom_1"/>
</dbReference>
<evidence type="ECO:0000256" key="3">
    <source>
        <dbReference type="ARBA" id="ARBA00022729"/>
    </source>
</evidence>
<reference evidence="7" key="1">
    <citation type="journal article" date="2021" name="PeerJ">
        <title>Extensive microbial diversity within the chicken gut microbiome revealed by metagenomics and culture.</title>
        <authorList>
            <person name="Gilroy R."/>
            <person name="Ravi A."/>
            <person name="Getino M."/>
            <person name="Pursley I."/>
            <person name="Horton D.L."/>
            <person name="Alikhan N.F."/>
            <person name="Baker D."/>
            <person name="Gharbi K."/>
            <person name="Hall N."/>
            <person name="Watson M."/>
            <person name="Adriaenssens E.M."/>
            <person name="Foster-Nyarko E."/>
            <person name="Jarju S."/>
            <person name="Secka A."/>
            <person name="Antonio M."/>
            <person name="Oren A."/>
            <person name="Chaudhuri R.R."/>
            <person name="La Ragione R."/>
            <person name="Hildebrand F."/>
            <person name="Pallen M.J."/>
        </authorList>
    </citation>
    <scope>NUCLEOTIDE SEQUENCE</scope>
    <source>
        <strain evidence="7">7886</strain>
    </source>
</reference>
<proteinExistence type="inferred from homology"/>
<dbReference type="Pfam" id="PF17802">
    <property type="entry name" value="SpaA"/>
    <property type="match status" value="3"/>
</dbReference>
<dbReference type="Gene3D" id="2.60.40.10">
    <property type="entry name" value="Immunoglobulins"/>
    <property type="match status" value="3"/>
</dbReference>
<dbReference type="InterPro" id="IPR013783">
    <property type="entry name" value="Ig-like_fold"/>
</dbReference>
<dbReference type="AlphaFoldDB" id="A0A921LAC3"/>
<feature type="region of interest" description="Disordered" evidence="4">
    <location>
        <begin position="272"/>
        <end position="464"/>
    </location>
</feature>
<keyword evidence="3" id="KW-0732">Signal</keyword>
<feature type="transmembrane region" description="Helical" evidence="5">
    <location>
        <begin position="473"/>
        <end position="492"/>
    </location>
</feature>
<evidence type="ECO:0000313" key="8">
    <source>
        <dbReference type="Proteomes" id="UP000747013"/>
    </source>
</evidence>
<comment type="caution">
    <text evidence="7">The sequence shown here is derived from an EMBL/GenBank/DDBJ whole genome shotgun (WGS) entry which is preliminary data.</text>
</comment>
<feature type="domain" description="SpaA-like prealbumin fold" evidence="6">
    <location>
        <begin position="185"/>
        <end position="273"/>
    </location>
</feature>
<accession>A0A921LAC3</accession>
<evidence type="ECO:0000256" key="2">
    <source>
        <dbReference type="ARBA" id="ARBA00022525"/>
    </source>
</evidence>
<keyword evidence="5" id="KW-0812">Transmembrane</keyword>
<sequence>DSATGKALSGAEYQLANGTGYVIISNAETDENGQINIKNLPYGSYTMTEVKAPDGYLINSSPIEFTIPDADGNTDLKVSQADKSIPGSVILTKADAETKNPIAGATFELLDSTGKVIQSGLVTDSSGKLAIDDLPVGDYSLVETAAAPGYELDATPLNFTIALNQTTPLALEKFNTALDTTPETGSVVLTKVDSSDISKVLPGAVYDLVDSTGAILQTGLTTDSNGQITVPDLPTGTYSFVETKAPEGYQSSLQPISFTISKGETTQVEAKDTLIEEDIPVVPGEPEKPGTTTPPTTSPENPSTTEPPVTGPTNPSEPENPGTVEPPTTNPTNPSEPEAPSTTEPPVTNPESPSQPENPSTTEPPVINPESPEKPENPGTTEPSVTSPESPSQPEAPSNTEPVYPEIPGTQGVEEAPSSSTPYPVIPGTSSNMSPSLKPSVSTSGTSTSTIPTSGQSSYEKGTFPQTGNENGLFMMISGLFIALFLLLKYWIKKLSY</sequence>
<keyword evidence="5" id="KW-0472">Membrane</keyword>
<comment type="similarity">
    <text evidence="1">Belongs to the serine-aspartate repeat-containing protein (SDr) family.</text>
</comment>
<evidence type="ECO:0000256" key="5">
    <source>
        <dbReference type="SAM" id="Phobius"/>
    </source>
</evidence>
<keyword evidence="5" id="KW-1133">Transmembrane helix</keyword>
<evidence type="ECO:0000313" key="7">
    <source>
        <dbReference type="EMBL" id="HJF87673.1"/>
    </source>
</evidence>